<protein>
    <submittedName>
        <fullName evidence="2">Uncharacterized protein</fullName>
    </submittedName>
</protein>
<reference evidence="3" key="1">
    <citation type="journal article" date="2019" name="Int. J. Syst. Evol. Microbiol.">
        <title>The Global Catalogue of Microorganisms (GCM) 10K type strain sequencing project: providing services to taxonomists for standard genome sequencing and annotation.</title>
        <authorList>
            <consortium name="The Broad Institute Genomics Platform"/>
            <consortium name="The Broad Institute Genome Sequencing Center for Infectious Disease"/>
            <person name="Wu L."/>
            <person name="Ma J."/>
        </authorList>
    </citation>
    <scope>NUCLEOTIDE SEQUENCE [LARGE SCALE GENOMIC DNA]</scope>
    <source>
        <strain evidence="3">KCTC 22245</strain>
    </source>
</reference>
<name>A0ABV7MBK5_9PROT</name>
<comment type="caution">
    <text evidence="2">The sequence shown here is derived from an EMBL/GenBank/DDBJ whole genome shotgun (WGS) entry which is preliminary data.</text>
</comment>
<dbReference type="RefSeq" id="WP_189571690.1">
    <property type="nucleotide sequence ID" value="NZ_BMXU01000001.1"/>
</dbReference>
<proteinExistence type="predicted"/>
<gene>
    <name evidence="2" type="ORF">ACFONP_08760</name>
</gene>
<dbReference type="EMBL" id="JBHRVA010000002">
    <property type="protein sequence ID" value="MFC3302821.1"/>
    <property type="molecule type" value="Genomic_DNA"/>
</dbReference>
<dbReference type="Proteomes" id="UP001595607">
    <property type="component" value="Unassembled WGS sequence"/>
</dbReference>
<evidence type="ECO:0000256" key="1">
    <source>
        <dbReference type="SAM" id="MobiDB-lite"/>
    </source>
</evidence>
<evidence type="ECO:0000313" key="2">
    <source>
        <dbReference type="EMBL" id="MFC3302821.1"/>
    </source>
</evidence>
<feature type="region of interest" description="Disordered" evidence="1">
    <location>
        <begin position="11"/>
        <end position="30"/>
    </location>
</feature>
<accession>A0ABV7MBK5</accession>
<organism evidence="2 3">
    <name type="scientific">Parvularcula lutaonensis</name>
    <dbReference type="NCBI Taxonomy" id="491923"/>
    <lineage>
        <taxon>Bacteria</taxon>
        <taxon>Pseudomonadati</taxon>
        <taxon>Pseudomonadota</taxon>
        <taxon>Alphaproteobacteria</taxon>
        <taxon>Parvularculales</taxon>
        <taxon>Parvularculaceae</taxon>
        <taxon>Parvularcula</taxon>
    </lineage>
</organism>
<keyword evidence="3" id="KW-1185">Reference proteome</keyword>
<sequence>MGLLLANCSENVSEPPGIPEAMQQDLPEDMKSERTPVEIKTATCLLWPSNFRGDCNFEPRGRGSFSVTLPEGEAFYDDVTQLLVTVYMEGHADVRAMKADGTSEMVGEAKRSETYPACWIGTGFSVCAY</sequence>
<evidence type="ECO:0000313" key="3">
    <source>
        <dbReference type="Proteomes" id="UP001595607"/>
    </source>
</evidence>